<dbReference type="Pfam" id="PF06314">
    <property type="entry name" value="ADC"/>
    <property type="match status" value="1"/>
</dbReference>
<sequence>MKPEDLLRRPVPPLAAPPLTAQPYPLRATRFADREYLNIVYRSDPDALRAAVPEPLEIVEPLVRFEITHMGDVEGFGPCTEAAQVVAVRFGGEDGEYLHAMYLDPVYSVGAVVAGREPSAFPRTVGTPRLLVEEGTLIGTLDHGAQRVATATMPYEYAPMNTGEARDRITVPTFAVRTVPGASGPRACDLVRTEATDVTVKQAWRGPARLQLFEHAMAPLADLPVLEIVSASHVLTDVTLAGAVPVHDYLADRPRSPWGIS</sequence>
<evidence type="ECO:0000313" key="2">
    <source>
        <dbReference type="Proteomes" id="UP000282674"/>
    </source>
</evidence>
<dbReference type="AlphaFoldDB" id="A0A3M2M2P7"/>
<dbReference type="RefSeq" id="WP_122195060.1">
    <property type="nucleotide sequence ID" value="NZ_JBHSKC010000018.1"/>
</dbReference>
<dbReference type="GO" id="GO:0016829">
    <property type="term" value="F:lyase activity"/>
    <property type="evidence" value="ECO:0007669"/>
    <property type="project" value="InterPro"/>
</dbReference>
<accession>A0A3M2M2P7</accession>
<dbReference type="InterPro" id="IPR010451">
    <property type="entry name" value="Acetoacetate_decarboxylase"/>
</dbReference>
<organism evidence="1 2">
    <name type="scientific">Actinomadura harenae</name>
    <dbReference type="NCBI Taxonomy" id="2483351"/>
    <lineage>
        <taxon>Bacteria</taxon>
        <taxon>Bacillati</taxon>
        <taxon>Actinomycetota</taxon>
        <taxon>Actinomycetes</taxon>
        <taxon>Streptosporangiales</taxon>
        <taxon>Thermomonosporaceae</taxon>
        <taxon>Actinomadura</taxon>
    </lineage>
</organism>
<name>A0A3M2M2P7_9ACTN</name>
<dbReference type="SUPFAM" id="SSF160104">
    <property type="entry name" value="Acetoacetate decarboxylase-like"/>
    <property type="match status" value="1"/>
</dbReference>
<protein>
    <submittedName>
        <fullName evidence="1">Acetoacetate decarboxylase</fullName>
    </submittedName>
</protein>
<proteinExistence type="predicted"/>
<dbReference type="Proteomes" id="UP000282674">
    <property type="component" value="Unassembled WGS sequence"/>
</dbReference>
<gene>
    <name evidence="1" type="ORF">EBO15_15360</name>
</gene>
<reference evidence="1 2" key="1">
    <citation type="submission" date="2018-10" db="EMBL/GenBank/DDBJ databases">
        <title>Isolation from soil.</title>
        <authorList>
            <person name="Hu J."/>
        </authorList>
    </citation>
    <scope>NUCLEOTIDE SEQUENCE [LARGE SCALE GENOMIC DNA]</scope>
    <source>
        <strain evidence="1 2">NEAU-Ht49</strain>
    </source>
</reference>
<dbReference type="EMBL" id="RFFG01000023">
    <property type="protein sequence ID" value="RMI43836.1"/>
    <property type="molecule type" value="Genomic_DNA"/>
</dbReference>
<dbReference type="OrthoDB" id="1633687at2"/>
<keyword evidence="2" id="KW-1185">Reference proteome</keyword>
<dbReference type="InterPro" id="IPR023375">
    <property type="entry name" value="ADC_dom_sf"/>
</dbReference>
<comment type="caution">
    <text evidence="1">The sequence shown here is derived from an EMBL/GenBank/DDBJ whole genome shotgun (WGS) entry which is preliminary data.</text>
</comment>
<evidence type="ECO:0000313" key="1">
    <source>
        <dbReference type="EMBL" id="RMI43836.1"/>
    </source>
</evidence>
<dbReference type="Gene3D" id="2.40.400.10">
    <property type="entry name" value="Acetoacetate decarboxylase-like"/>
    <property type="match status" value="1"/>
</dbReference>
<dbReference type="NCBIfam" id="NF002614">
    <property type="entry name" value="PRK02265.1"/>
    <property type="match status" value="1"/>
</dbReference>